<dbReference type="InterPro" id="IPR020845">
    <property type="entry name" value="AMP-binding_CS"/>
</dbReference>
<feature type="domain" description="AMP-binding enzyme C-terminal" evidence="6">
    <location>
        <begin position="448"/>
        <end position="560"/>
    </location>
</feature>
<dbReference type="FunCoup" id="A0A517S893">
    <property type="interactions" value="469"/>
</dbReference>
<name>A0A517S893_9PLAN</name>
<organism evidence="7 8">
    <name type="scientific">Caulifigura coniformis</name>
    <dbReference type="NCBI Taxonomy" id="2527983"/>
    <lineage>
        <taxon>Bacteria</taxon>
        <taxon>Pseudomonadati</taxon>
        <taxon>Planctomycetota</taxon>
        <taxon>Planctomycetia</taxon>
        <taxon>Planctomycetales</taxon>
        <taxon>Planctomycetaceae</taxon>
        <taxon>Caulifigura</taxon>
    </lineage>
</organism>
<keyword evidence="3" id="KW-0276">Fatty acid metabolism</keyword>
<reference evidence="7 8" key="1">
    <citation type="submission" date="2019-02" db="EMBL/GenBank/DDBJ databases">
        <title>Deep-cultivation of Planctomycetes and their phenomic and genomic characterization uncovers novel biology.</title>
        <authorList>
            <person name="Wiegand S."/>
            <person name="Jogler M."/>
            <person name="Boedeker C."/>
            <person name="Pinto D."/>
            <person name="Vollmers J."/>
            <person name="Rivas-Marin E."/>
            <person name="Kohn T."/>
            <person name="Peeters S.H."/>
            <person name="Heuer A."/>
            <person name="Rast P."/>
            <person name="Oberbeckmann S."/>
            <person name="Bunk B."/>
            <person name="Jeske O."/>
            <person name="Meyerdierks A."/>
            <person name="Storesund J.E."/>
            <person name="Kallscheuer N."/>
            <person name="Luecker S."/>
            <person name="Lage O.M."/>
            <person name="Pohl T."/>
            <person name="Merkel B.J."/>
            <person name="Hornburger P."/>
            <person name="Mueller R.-W."/>
            <person name="Bruemmer F."/>
            <person name="Labrenz M."/>
            <person name="Spormann A.M."/>
            <person name="Op den Camp H."/>
            <person name="Overmann J."/>
            <person name="Amann R."/>
            <person name="Jetten M.S.M."/>
            <person name="Mascher T."/>
            <person name="Medema M.H."/>
            <person name="Devos D.P."/>
            <person name="Kaster A.-K."/>
            <person name="Ovreas L."/>
            <person name="Rohde M."/>
            <person name="Galperin M.Y."/>
            <person name="Jogler C."/>
        </authorList>
    </citation>
    <scope>NUCLEOTIDE SEQUENCE [LARGE SCALE GENOMIC DNA]</scope>
    <source>
        <strain evidence="7 8">Pan44</strain>
    </source>
</reference>
<sequence length="565" mass="62108">MLRNTVADRPDDVAFQFLPTGEDEERSLTWGALERRAASIAASIAEVTSPGDRVLLVFAPGLEFIEGFLACQLADVIAVPTYPPRPERAWQGQRLVSSIAGSCRPALVVTGGAFAGTIRQLLEGLPELAATKWLNTDLVADSRRPARAPRAARSDVALLQYTSGSTGEPKGVMVTHGNLVHNEEMMRRGFGHTEVTEYAAGVCWLPPYHDMGLMGHILHAVYIGFPCAVIPPLGILQWPVRWLKTLSKYRADASGGPNFIYELCSHRISEDLRAGLDLSRWNIAGVGAEPVRAKTLDDFIAAYEPYGFRRNAMYPCYGLAEGTLFVTGGDPHTEPVIRLSPRQLGQGDSIDLATGEEPQRLVGCGHAWMDQSVLIVDPETRLPCPGRVGEVWVSGASVAAGYWEQPEATSETFGQQLAADPESRRFLRTGDLGFQDDGNLFVVGRLKDLIIIRGKNFHPQDLEITVQGTHSAFRADCGAAFGVDVGGEERLVVVQEIDRQTRSLNLEDLRAQVRKAILQSFDLRPHEIVFLRNGTLPKTTSGKVQRRETKRRYLTGELTLWTSTR</sequence>
<dbReference type="SUPFAM" id="SSF56801">
    <property type="entry name" value="Acetyl-CoA synthetase-like"/>
    <property type="match status" value="1"/>
</dbReference>
<dbReference type="GO" id="GO:0070566">
    <property type="term" value="F:adenylyltransferase activity"/>
    <property type="evidence" value="ECO:0007669"/>
    <property type="project" value="TreeGrafter"/>
</dbReference>
<protein>
    <submittedName>
        <fullName evidence="7">Long-chain-fatty-acid--AMP ligase FadD29</fullName>
        <ecNumber evidence="7">6.2.1.-</ecNumber>
    </submittedName>
</protein>
<dbReference type="Proteomes" id="UP000315700">
    <property type="component" value="Chromosome"/>
</dbReference>
<dbReference type="PANTHER" id="PTHR22754:SF32">
    <property type="entry name" value="DISCO-INTERACTING PROTEIN 2"/>
    <property type="match status" value="1"/>
</dbReference>
<dbReference type="InterPro" id="IPR045851">
    <property type="entry name" value="AMP-bd_C_sf"/>
</dbReference>
<feature type="domain" description="AMP-dependent synthetase/ligase" evidence="5">
    <location>
        <begin position="3"/>
        <end position="403"/>
    </location>
</feature>
<evidence type="ECO:0000256" key="1">
    <source>
        <dbReference type="ARBA" id="ARBA00006432"/>
    </source>
</evidence>
<dbReference type="PANTHER" id="PTHR22754">
    <property type="entry name" value="DISCO-INTERACTING PROTEIN 2 DIP2 -RELATED"/>
    <property type="match status" value="1"/>
</dbReference>
<evidence type="ECO:0000313" key="8">
    <source>
        <dbReference type="Proteomes" id="UP000315700"/>
    </source>
</evidence>
<dbReference type="EC" id="6.2.1.-" evidence="7"/>
<dbReference type="Pfam" id="PF00501">
    <property type="entry name" value="AMP-binding"/>
    <property type="match status" value="1"/>
</dbReference>
<keyword evidence="2 7" id="KW-0436">Ligase</keyword>
<comment type="similarity">
    <text evidence="1">Belongs to the ATP-dependent AMP-binding enzyme family.</text>
</comment>
<dbReference type="InterPro" id="IPR000873">
    <property type="entry name" value="AMP-dep_synth/lig_dom"/>
</dbReference>
<evidence type="ECO:0000259" key="6">
    <source>
        <dbReference type="Pfam" id="PF23024"/>
    </source>
</evidence>
<evidence type="ECO:0000256" key="2">
    <source>
        <dbReference type="ARBA" id="ARBA00022598"/>
    </source>
</evidence>
<dbReference type="InterPro" id="IPR040097">
    <property type="entry name" value="FAAL/FAAC"/>
</dbReference>
<accession>A0A517S893</accession>
<proteinExistence type="inferred from homology"/>
<dbReference type="GO" id="GO:0006633">
    <property type="term" value="P:fatty acid biosynthetic process"/>
    <property type="evidence" value="ECO:0007669"/>
    <property type="project" value="TreeGrafter"/>
</dbReference>
<dbReference type="CDD" id="cd05931">
    <property type="entry name" value="FAAL"/>
    <property type="match status" value="1"/>
</dbReference>
<dbReference type="KEGG" id="ccos:Pan44_03580"/>
<dbReference type="GO" id="GO:0016874">
    <property type="term" value="F:ligase activity"/>
    <property type="evidence" value="ECO:0007669"/>
    <property type="project" value="UniProtKB-KW"/>
</dbReference>
<dbReference type="InParanoid" id="A0A517S893"/>
<keyword evidence="4" id="KW-0443">Lipid metabolism</keyword>
<dbReference type="AlphaFoldDB" id="A0A517S893"/>
<gene>
    <name evidence="7" type="ORF">Pan44_03580</name>
</gene>
<evidence type="ECO:0000259" key="5">
    <source>
        <dbReference type="Pfam" id="PF00501"/>
    </source>
</evidence>
<dbReference type="Pfam" id="PF23024">
    <property type="entry name" value="AMP-dom_DIP2-like"/>
    <property type="match status" value="1"/>
</dbReference>
<dbReference type="EMBL" id="CP036271">
    <property type="protein sequence ID" value="QDT52348.1"/>
    <property type="molecule type" value="Genomic_DNA"/>
</dbReference>
<dbReference type="PROSITE" id="PS00455">
    <property type="entry name" value="AMP_BINDING"/>
    <property type="match status" value="1"/>
</dbReference>
<evidence type="ECO:0000313" key="7">
    <source>
        <dbReference type="EMBL" id="QDT52348.1"/>
    </source>
</evidence>
<dbReference type="InterPro" id="IPR025110">
    <property type="entry name" value="AMP-bd_C"/>
</dbReference>
<dbReference type="InterPro" id="IPR042099">
    <property type="entry name" value="ANL_N_sf"/>
</dbReference>
<dbReference type="FunFam" id="3.40.50.12780:FF:000013">
    <property type="entry name" value="Long-chain-fatty-acid--AMP ligase FadD32"/>
    <property type="match status" value="1"/>
</dbReference>
<dbReference type="GO" id="GO:0071766">
    <property type="term" value="P:Actinobacterium-type cell wall biogenesis"/>
    <property type="evidence" value="ECO:0007669"/>
    <property type="project" value="UniProtKB-ARBA"/>
</dbReference>
<dbReference type="Gene3D" id="3.40.50.12780">
    <property type="entry name" value="N-terminal domain of ligase-like"/>
    <property type="match status" value="1"/>
</dbReference>
<keyword evidence="8" id="KW-1185">Reference proteome</keyword>
<evidence type="ECO:0000256" key="4">
    <source>
        <dbReference type="ARBA" id="ARBA00023098"/>
    </source>
</evidence>
<dbReference type="Gene3D" id="3.30.300.30">
    <property type="match status" value="1"/>
</dbReference>
<dbReference type="GO" id="GO:0005886">
    <property type="term" value="C:plasma membrane"/>
    <property type="evidence" value="ECO:0007669"/>
    <property type="project" value="TreeGrafter"/>
</dbReference>
<evidence type="ECO:0000256" key="3">
    <source>
        <dbReference type="ARBA" id="ARBA00022832"/>
    </source>
</evidence>